<feature type="transmembrane region" description="Helical" evidence="1">
    <location>
        <begin position="103"/>
        <end position="123"/>
    </location>
</feature>
<sequence>MCKLFNHKIRKAVFVQKTQNGISGYIEHTYDPKSIYQEIGNFFIGCAPLFCVASVAACANWFNPWLLSNALALNMSILDIAVLSVLGLMSIHCTPSFSDLKHTLNGAISISIVTSIIILALDISSPPALWITTAKLMIVIFVFGYLNLITLFVLSKLLKFPH</sequence>
<keyword evidence="1" id="KW-0472">Membrane</keyword>
<feature type="transmembrane region" description="Helical" evidence="1">
    <location>
        <begin position="129"/>
        <end position="154"/>
    </location>
</feature>
<dbReference type="EMBL" id="MCBA01000067">
    <property type="protein sequence ID" value="RGP89840.1"/>
    <property type="molecule type" value="Genomic_DNA"/>
</dbReference>
<keyword evidence="1" id="KW-0812">Transmembrane</keyword>
<keyword evidence="1" id="KW-1133">Transmembrane helix</keyword>
<evidence type="ECO:0000313" key="2">
    <source>
        <dbReference type="EMBL" id="RGP89840.1"/>
    </source>
</evidence>
<dbReference type="AlphaFoldDB" id="A0A395U111"/>
<evidence type="ECO:0000256" key="1">
    <source>
        <dbReference type="SAM" id="Phobius"/>
    </source>
</evidence>
<protein>
    <submittedName>
        <fullName evidence="2">Uncharacterized protein</fullName>
    </submittedName>
</protein>
<organism evidence="2 3">
    <name type="scientific">Vibrio cholerae</name>
    <dbReference type="NCBI Taxonomy" id="666"/>
    <lineage>
        <taxon>Bacteria</taxon>
        <taxon>Pseudomonadati</taxon>
        <taxon>Pseudomonadota</taxon>
        <taxon>Gammaproteobacteria</taxon>
        <taxon>Vibrionales</taxon>
        <taxon>Vibrionaceae</taxon>
        <taxon>Vibrio</taxon>
    </lineage>
</organism>
<evidence type="ECO:0000313" key="3">
    <source>
        <dbReference type="Proteomes" id="UP000266701"/>
    </source>
</evidence>
<accession>A0A395U111</accession>
<dbReference type="Proteomes" id="UP000266701">
    <property type="component" value="Unassembled WGS sequence"/>
</dbReference>
<feature type="transmembrane region" description="Helical" evidence="1">
    <location>
        <begin position="68"/>
        <end position="91"/>
    </location>
</feature>
<reference evidence="2 3" key="1">
    <citation type="journal article" date="2017" name="Emerg. Infect. Dis.">
        <title>Carbapenemase VCC-1-Producing Vibrio cholerae in Coastal Waters of Germany.</title>
        <authorList>
            <person name="Hammerl J.A."/>
            <person name="Jackel C."/>
            <person name="Bortolaia V."/>
            <person name="Schwartz K."/>
            <person name="Bier N."/>
            <person name="Hendriksen R.S."/>
            <person name="Guerra B."/>
            <person name="Strauch E."/>
        </authorList>
    </citation>
    <scope>NUCLEOTIDE SEQUENCE [LARGE SCALE GENOMIC DNA]</scope>
    <source>
        <strain evidence="2 3">VN-2825</strain>
    </source>
</reference>
<name>A0A395U111_VIBCL</name>
<comment type="caution">
    <text evidence="2">The sequence shown here is derived from an EMBL/GenBank/DDBJ whole genome shotgun (WGS) entry which is preliminary data.</text>
</comment>
<feature type="transmembrane region" description="Helical" evidence="1">
    <location>
        <begin position="42"/>
        <end position="62"/>
    </location>
</feature>
<proteinExistence type="predicted"/>
<gene>
    <name evidence="2" type="ORF">BC353_09775</name>
</gene>